<dbReference type="KEGG" id="mmaz:MmTuc01_0195"/>
<name>M1Q674_METMZ</name>
<proteinExistence type="predicted"/>
<evidence type="ECO:0000313" key="1">
    <source>
        <dbReference type="EMBL" id="AGF95648.1"/>
    </source>
</evidence>
<evidence type="ECO:0000313" key="2">
    <source>
        <dbReference type="Proteomes" id="UP000011718"/>
    </source>
</evidence>
<dbReference type="Proteomes" id="UP000011718">
    <property type="component" value="Chromosome"/>
</dbReference>
<protein>
    <submittedName>
        <fullName evidence="1">Uncharacterized protein</fullName>
    </submittedName>
</protein>
<reference evidence="1 2" key="1">
    <citation type="journal article" date="2013" name="Genome Announc.">
        <title>Complete Genome of a Methanosarcina mazei Strain Isolated from Sediment Samples from an Amazonian Flooded Area.</title>
        <authorList>
            <person name="Assis das Gracas D."/>
            <person name="Thiago Juca Ramos R."/>
            <person name="Vieira Araujo A.C."/>
            <person name="Zahlouth R."/>
            <person name="Ribeiro Carneiro A."/>
            <person name="Souza Lopes T."/>
            <person name="Azevedo Barauna R."/>
            <person name="Azevedo V."/>
            <person name="Cruz Schneider M.P."/>
            <person name="Pellizari V.H."/>
            <person name="Silva A."/>
        </authorList>
    </citation>
    <scope>NUCLEOTIDE SEQUENCE [LARGE SCALE GENOMIC DNA]</scope>
    <source>
        <strain evidence="1 2">Tuc01</strain>
    </source>
</reference>
<organism evidence="1 2">
    <name type="scientific">Methanosarcina mazei Tuc01</name>
    <dbReference type="NCBI Taxonomy" id="1236903"/>
    <lineage>
        <taxon>Archaea</taxon>
        <taxon>Methanobacteriati</taxon>
        <taxon>Methanobacteriota</taxon>
        <taxon>Stenosarchaea group</taxon>
        <taxon>Methanomicrobia</taxon>
        <taxon>Methanosarcinales</taxon>
        <taxon>Methanosarcinaceae</taxon>
        <taxon>Methanosarcina</taxon>
    </lineage>
</organism>
<accession>M1Q674</accession>
<gene>
    <name evidence="1" type="ORF">MmTuc01_0195</name>
</gene>
<dbReference type="AlphaFoldDB" id="M1Q674"/>
<dbReference type="EMBL" id="CP004144">
    <property type="protein sequence ID" value="AGF95648.1"/>
    <property type="molecule type" value="Genomic_DNA"/>
</dbReference>
<dbReference type="BioCyc" id="MMAZ1236903:G139K-194-MONOMER"/>
<dbReference type="HOGENOM" id="CLU_3003164_0_0_2"/>
<sequence>MAVGRCPEMLRGSEIFVLHGEGCAGAIPVAVRNCAEAPENLSRSLIMERLIRASGR</sequence>